<dbReference type="InterPro" id="IPR014016">
    <property type="entry name" value="UvrD-like_ATP-bd"/>
</dbReference>
<keyword evidence="7 14" id="KW-0067">ATP-binding</keyword>
<feature type="domain" description="UvrD-like helicase ATP-binding" evidence="15">
    <location>
        <begin position="5"/>
        <end position="469"/>
    </location>
</feature>
<evidence type="ECO:0000256" key="13">
    <source>
        <dbReference type="ARBA" id="ARBA00048988"/>
    </source>
</evidence>
<dbReference type="InterPro" id="IPR014152">
    <property type="entry name" value="AddA"/>
</dbReference>
<dbReference type="PROSITE" id="PS51217">
    <property type="entry name" value="UVRD_HELICASE_CTER"/>
    <property type="match status" value="1"/>
</dbReference>
<evidence type="ECO:0000256" key="8">
    <source>
        <dbReference type="ARBA" id="ARBA00023125"/>
    </source>
</evidence>
<dbReference type="InterPro" id="IPR000212">
    <property type="entry name" value="DNA_helicase_UvrD/REP"/>
</dbReference>
<dbReference type="SUPFAM" id="SSF52980">
    <property type="entry name" value="Restriction endonuclease-like"/>
    <property type="match status" value="1"/>
</dbReference>
<evidence type="ECO:0000256" key="14">
    <source>
        <dbReference type="PROSITE-ProRule" id="PRU00560"/>
    </source>
</evidence>
<proteinExistence type="predicted"/>
<name>A0ABV1GDE6_9FIRM</name>
<keyword evidence="5 14" id="KW-0347">Helicase</keyword>
<dbReference type="RefSeq" id="WP_349215278.1">
    <property type="nucleotide sequence ID" value="NZ_JBBMFA010000069.1"/>
</dbReference>
<evidence type="ECO:0000256" key="3">
    <source>
        <dbReference type="ARBA" id="ARBA00022763"/>
    </source>
</evidence>
<evidence type="ECO:0000256" key="11">
    <source>
        <dbReference type="ARBA" id="ARBA00034617"/>
    </source>
</evidence>
<dbReference type="Gene3D" id="1.10.486.10">
    <property type="entry name" value="PCRA, domain 4"/>
    <property type="match status" value="1"/>
</dbReference>
<evidence type="ECO:0000313" key="17">
    <source>
        <dbReference type="EMBL" id="MEQ2519844.1"/>
    </source>
</evidence>
<dbReference type="GO" id="GO:0003678">
    <property type="term" value="F:DNA helicase activity"/>
    <property type="evidence" value="ECO:0007669"/>
    <property type="project" value="UniProtKB-EC"/>
</dbReference>
<keyword evidence="10" id="KW-0413">Isomerase</keyword>
<keyword evidence="1" id="KW-0540">Nuclease</keyword>
<evidence type="ECO:0000256" key="1">
    <source>
        <dbReference type="ARBA" id="ARBA00022722"/>
    </source>
</evidence>
<evidence type="ECO:0000256" key="2">
    <source>
        <dbReference type="ARBA" id="ARBA00022741"/>
    </source>
</evidence>
<evidence type="ECO:0000256" key="4">
    <source>
        <dbReference type="ARBA" id="ARBA00022801"/>
    </source>
</evidence>
<keyword evidence="8" id="KW-0238">DNA-binding</keyword>
<keyword evidence="9" id="KW-0234">DNA repair</keyword>
<evidence type="ECO:0000256" key="5">
    <source>
        <dbReference type="ARBA" id="ARBA00022806"/>
    </source>
</evidence>
<comment type="catalytic activity">
    <reaction evidence="11">
        <text>Couples ATP hydrolysis with the unwinding of duplex DNA by translocating in the 3'-5' direction.</text>
        <dbReference type="EC" id="5.6.2.4"/>
    </reaction>
</comment>
<dbReference type="InterPro" id="IPR027417">
    <property type="entry name" value="P-loop_NTPase"/>
</dbReference>
<dbReference type="Pfam" id="PF13361">
    <property type="entry name" value="UvrD_C"/>
    <property type="match status" value="1"/>
</dbReference>
<keyword evidence="18" id="KW-1185">Reference proteome</keyword>
<dbReference type="PANTHER" id="PTHR11070:SF48">
    <property type="entry name" value="ATP-DEPENDENT HELICASE_NUCLEASE SUBUNIT A"/>
    <property type="match status" value="1"/>
</dbReference>
<dbReference type="Gene3D" id="3.40.50.300">
    <property type="entry name" value="P-loop containing nucleotide triphosphate hydrolases"/>
    <property type="match status" value="4"/>
</dbReference>
<dbReference type="Gene3D" id="3.90.320.10">
    <property type="match status" value="1"/>
</dbReference>
<evidence type="ECO:0000256" key="9">
    <source>
        <dbReference type="ARBA" id="ARBA00023204"/>
    </source>
</evidence>
<dbReference type="InterPro" id="IPR011335">
    <property type="entry name" value="Restrct_endonuc-II-like"/>
</dbReference>
<dbReference type="PROSITE" id="PS51198">
    <property type="entry name" value="UVRD_HELICASE_ATP_BIND"/>
    <property type="match status" value="1"/>
</dbReference>
<dbReference type="InterPro" id="IPR014017">
    <property type="entry name" value="DNA_helicase_UvrD-like_C"/>
</dbReference>
<dbReference type="Pfam" id="PF12705">
    <property type="entry name" value="PDDEXK_1"/>
    <property type="match status" value="1"/>
</dbReference>
<evidence type="ECO:0000256" key="6">
    <source>
        <dbReference type="ARBA" id="ARBA00022839"/>
    </source>
</evidence>
<comment type="caution">
    <text evidence="17">The sequence shown here is derived from an EMBL/GenBank/DDBJ whole genome shotgun (WGS) entry which is preliminary data.</text>
</comment>
<keyword evidence="4 14" id="KW-0378">Hydrolase</keyword>
<evidence type="ECO:0000256" key="10">
    <source>
        <dbReference type="ARBA" id="ARBA00023235"/>
    </source>
</evidence>
<keyword evidence="2 14" id="KW-0547">Nucleotide-binding</keyword>
<feature type="binding site" evidence="14">
    <location>
        <begin position="26"/>
        <end position="33"/>
    </location>
    <ligand>
        <name>ATP</name>
        <dbReference type="ChEBI" id="CHEBI:30616"/>
    </ligand>
</feature>
<keyword evidence="3" id="KW-0227">DNA damage</keyword>
<dbReference type="InterPro" id="IPR038726">
    <property type="entry name" value="PDDEXK_AddAB-type"/>
</dbReference>
<sequence>MAETRKWTSAQRQAIEDRGGTLLVSAAAGSGKTAVLVERAVRLICDEGHPVAADRLLIVTFTRAAAEELRGRIAERLAQEAAENPGSVWLRRQRLLLGRADICTIDAFCMQLLKTYFAQLDLPPDFGLADDATAYSLRNDSLMQTLEEMYEDPDFRTFADSYGRARSDAAAADAVLRLYDFLRTLPHPERALRELCADYEEERPLEQTKWGDFLLRNAEEAVHNAQALLCSAQKIVDEEPALLNYAAALQSDQAFFEAMSSWLQKRRWDSALLCAQDYTPPSLKAVRGYDGADMEAVKALREEVKKVHKELKEKIFLCTQAEFEEDRQCILPMLRALTKAVRGFEQRFFSAKLEQKVLEYSDFEHLSLRLLCTEDDQKTAVARAVSARFDAVMVDEYQDTNALQALLYRCLANDDASNLFFVGDVKQSIYRFRLASPEIFIAQRGAFTPYREGGPHPATITLGNNFRSAGNVIDSVNDVFTCVMNRQVGDVEYNADEMLYRGVPDEYDGGPLEIRIVDQGAKMTDLGDASAVAQAVRRLVQEKFPVREKNGGTRPCQYGDICILLRSRTRFSLYEQALEGQGIPVAADAGDSPLTASESAPLLSMLRIIDNPAQDVHVAAVLLSPMFGFDPDDLVRLRAAHPKMCLYGALTQSRDEKSMHFCRLMRHLRTLAATMPVSQLCDEILARTHYFAAVGAMENGAERRETLRAFVAWVGSVGAGGLSAVIRMADNAIESGALPAAGMVSLPKGCVSIMTIHRSKGLEFPVVILADASHQFNLRDISNRVLFHPQLGIGMTLRAGEGGLYATAPHRAIGMALRAESVSEEMRILYVALTRARDKLILTVPATKPEKMLSELATQMAGAGGASPYFLSKANSFAPWICAAALLHPDCDELRALAGGATLPLYRAQGKMDASVEPLPEQEQAERASVFVRTAEPDGDLLEKLRRNFEACYPRAALSELPAKLSVSGLAHGGEQPVLARPSFLYREGMTAAEKGTALHSVLQFADLKAACAHLKEEVERLVSEKYIDAHIAAQLDEKRIEMFFHTDLAKRMLAAERLLREYAFLTAVPAKYVQPEIAPAFQNQPVLVQGIADAVLINGDRAEIVDYKTDRGKSKEQFRESYAQQLLLYKAAVEKRLPVKVTACTIYSFDLGCEIDVPFEK</sequence>
<reference evidence="17 18" key="1">
    <citation type="submission" date="2024-03" db="EMBL/GenBank/DDBJ databases">
        <title>Human intestinal bacterial collection.</title>
        <authorList>
            <person name="Pauvert C."/>
            <person name="Hitch T.C.A."/>
            <person name="Clavel T."/>
        </authorList>
    </citation>
    <scope>NUCLEOTIDE SEQUENCE [LARGE SCALE GENOMIC DNA]</scope>
    <source>
        <strain evidence="17 18">CLA-JM-H11</strain>
    </source>
</reference>
<dbReference type="GO" id="GO:0016787">
    <property type="term" value="F:hydrolase activity"/>
    <property type="evidence" value="ECO:0007669"/>
    <property type="project" value="UniProtKB-KW"/>
</dbReference>
<evidence type="ECO:0000256" key="12">
    <source>
        <dbReference type="ARBA" id="ARBA00034808"/>
    </source>
</evidence>
<keyword evidence="6" id="KW-0269">Exonuclease</keyword>
<dbReference type="EC" id="5.6.2.4" evidence="12"/>
<protein>
    <recommendedName>
        <fullName evidence="12">DNA 3'-5' helicase</fullName>
        <ecNumber evidence="12">5.6.2.4</ecNumber>
    </recommendedName>
</protein>
<dbReference type="EMBL" id="JBBMFA010000069">
    <property type="protein sequence ID" value="MEQ2519844.1"/>
    <property type="molecule type" value="Genomic_DNA"/>
</dbReference>
<dbReference type="PANTHER" id="PTHR11070">
    <property type="entry name" value="UVRD / RECB / PCRA DNA HELICASE FAMILY MEMBER"/>
    <property type="match status" value="1"/>
</dbReference>
<dbReference type="SUPFAM" id="SSF52540">
    <property type="entry name" value="P-loop containing nucleoside triphosphate hydrolases"/>
    <property type="match status" value="1"/>
</dbReference>
<feature type="domain" description="UvrD-like helicase C-terminal" evidence="16">
    <location>
        <begin position="481"/>
        <end position="761"/>
    </location>
</feature>
<evidence type="ECO:0000313" key="18">
    <source>
        <dbReference type="Proteomes" id="UP001477672"/>
    </source>
</evidence>
<dbReference type="NCBIfam" id="TIGR02785">
    <property type="entry name" value="addA_Gpos"/>
    <property type="match status" value="1"/>
</dbReference>
<dbReference type="Proteomes" id="UP001477672">
    <property type="component" value="Unassembled WGS sequence"/>
</dbReference>
<comment type="catalytic activity">
    <reaction evidence="13">
        <text>ATP + H2O = ADP + phosphate + H(+)</text>
        <dbReference type="Rhea" id="RHEA:13065"/>
        <dbReference type="ChEBI" id="CHEBI:15377"/>
        <dbReference type="ChEBI" id="CHEBI:15378"/>
        <dbReference type="ChEBI" id="CHEBI:30616"/>
        <dbReference type="ChEBI" id="CHEBI:43474"/>
        <dbReference type="ChEBI" id="CHEBI:456216"/>
        <dbReference type="EC" id="5.6.2.4"/>
    </reaction>
</comment>
<gene>
    <name evidence="17" type="primary">addA</name>
    <name evidence="17" type="ORF">WMO24_05270</name>
</gene>
<evidence type="ECO:0000259" key="15">
    <source>
        <dbReference type="PROSITE" id="PS51198"/>
    </source>
</evidence>
<organism evidence="17 18">
    <name type="scientific">Ruthenibacterium intestinale</name>
    <dbReference type="NCBI Taxonomy" id="3133163"/>
    <lineage>
        <taxon>Bacteria</taxon>
        <taxon>Bacillati</taxon>
        <taxon>Bacillota</taxon>
        <taxon>Clostridia</taxon>
        <taxon>Eubacteriales</taxon>
        <taxon>Oscillospiraceae</taxon>
        <taxon>Ruthenibacterium</taxon>
    </lineage>
</organism>
<dbReference type="InterPro" id="IPR011604">
    <property type="entry name" value="PDDEXK-like_dom_sf"/>
</dbReference>
<accession>A0ABV1GDE6</accession>
<evidence type="ECO:0000256" key="7">
    <source>
        <dbReference type="ARBA" id="ARBA00022840"/>
    </source>
</evidence>
<dbReference type="Pfam" id="PF00580">
    <property type="entry name" value="UvrD-helicase"/>
    <property type="match status" value="1"/>
</dbReference>
<evidence type="ECO:0000259" key="16">
    <source>
        <dbReference type="PROSITE" id="PS51217"/>
    </source>
</evidence>